<feature type="binding site" evidence="5">
    <location>
        <position position="104"/>
    </location>
    <ligand>
        <name>a divalent metal cation</name>
        <dbReference type="ChEBI" id="CHEBI:60240"/>
        <label>1</label>
    </ligand>
</feature>
<name>A0AAW4X0P6_9FIRM</name>
<dbReference type="Gene3D" id="3.40.1390.30">
    <property type="entry name" value="NIF3 (NGG1p interacting factor 3)-like"/>
    <property type="match status" value="2"/>
</dbReference>
<keyword evidence="7" id="KW-1185">Reference proteome</keyword>
<dbReference type="InterPro" id="IPR015867">
    <property type="entry name" value="N-reg_PII/ATP_PRibTrfase_C"/>
</dbReference>
<dbReference type="RefSeq" id="WP_229346063.1">
    <property type="nucleotide sequence ID" value="NZ_JAJFAT010000011.1"/>
</dbReference>
<comment type="similarity">
    <text evidence="1 4">Belongs to the GTP cyclohydrolase I type 2/NIF3 family.</text>
</comment>
<evidence type="ECO:0000256" key="1">
    <source>
        <dbReference type="ARBA" id="ARBA00006964"/>
    </source>
</evidence>
<dbReference type="Proteomes" id="UP001199296">
    <property type="component" value="Unassembled WGS sequence"/>
</dbReference>
<dbReference type="AlphaFoldDB" id="A0AAW4X0P6"/>
<dbReference type="EMBL" id="JAJFAT010000011">
    <property type="protein sequence ID" value="MCC3145375.1"/>
    <property type="molecule type" value="Genomic_DNA"/>
</dbReference>
<dbReference type="PANTHER" id="PTHR13799:SF14">
    <property type="entry name" value="GTP CYCLOHYDROLASE 1 TYPE 2 HOMOLOG"/>
    <property type="match status" value="1"/>
</dbReference>
<dbReference type="PIRSF" id="PIRSF037489">
    <property type="entry name" value="UCP037489_NIF3_YqfO"/>
    <property type="match status" value="1"/>
</dbReference>
<feature type="binding site" evidence="5">
    <location>
        <position position="65"/>
    </location>
    <ligand>
        <name>a divalent metal cation</name>
        <dbReference type="ChEBI" id="CHEBI:60240"/>
        <label>1</label>
    </ligand>
</feature>
<dbReference type="InterPro" id="IPR017221">
    <property type="entry name" value="DUF34/NIF3_bac"/>
</dbReference>
<evidence type="ECO:0000256" key="3">
    <source>
        <dbReference type="ARBA" id="ARBA00022723"/>
    </source>
</evidence>
<reference evidence="6 7" key="1">
    <citation type="submission" date="2021-10" db="EMBL/GenBank/DDBJ databases">
        <authorList>
            <person name="Grouzdev D.S."/>
            <person name="Pantiukh K.S."/>
            <person name="Krutkina M.S."/>
        </authorList>
    </citation>
    <scope>NUCLEOTIDE SEQUENCE [LARGE SCALE GENOMIC DNA]</scope>
    <source>
        <strain evidence="6 7">Z-7514</strain>
    </source>
</reference>
<dbReference type="InterPro" id="IPR036069">
    <property type="entry name" value="DUF34/NIF3_sf"/>
</dbReference>
<dbReference type="NCBIfam" id="TIGR00486">
    <property type="entry name" value="YbgI_SA1388"/>
    <property type="match status" value="1"/>
</dbReference>
<dbReference type="GO" id="GO:0005737">
    <property type="term" value="C:cytoplasm"/>
    <property type="evidence" value="ECO:0007669"/>
    <property type="project" value="TreeGrafter"/>
</dbReference>
<proteinExistence type="inferred from homology"/>
<dbReference type="SUPFAM" id="SSF102705">
    <property type="entry name" value="NIF3 (NGG1p interacting factor 3)-like"/>
    <property type="match status" value="1"/>
</dbReference>
<comment type="caution">
    <text evidence="6">The sequence shown here is derived from an EMBL/GenBank/DDBJ whole genome shotgun (WGS) entry which is preliminary data.</text>
</comment>
<feature type="binding site" evidence="5">
    <location>
        <position position="66"/>
    </location>
    <ligand>
        <name>a divalent metal cation</name>
        <dbReference type="ChEBI" id="CHEBI:60240"/>
        <label>1</label>
    </ligand>
</feature>
<evidence type="ECO:0000256" key="4">
    <source>
        <dbReference type="PIRNR" id="PIRNR037489"/>
    </source>
</evidence>
<sequence>MAKIDEVIQLMGEIAPVRLAEDWDNVGLQVGDPSLEINNVLLALDLNAAVLEEAKAKDCGLIITHHPLIFKAINSINTQSETGRLIMELIKNDIALFSAHTNLDIAEGGLNDFLADKLDLRKLEILSVSSEKNYYKLVVFVPESHLQTLKDSLYENGAGRIGNYSHSGFEVSGTGSFKPLADSDPFSGEKGRVNNVEEYRLETIIKAEDISKISKKMIKAHPYEEPAWDLYKLENLKESKGIGRIAYLKEPLSLEEFIIKLKNKLALNNFKYIGSKDKMIKKVALCSGSGADFIKDAAFNGADLYLTGDLKYHEAQLAEELNLALIDFGHYGSEKFVKELLFKKLTKKAEKKSMQNINFIQSQKNTNPWKVWE</sequence>
<dbReference type="Pfam" id="PF01784">
    <property type="entry name" value="DUF34_NIF3"/>
    <property type="match status" value="1"/>
</dbReference>
<dbReference type="InterPro" id="IPR002678">
    <property type="entry name" value="DUF34/NIF3"/>
</dbReference>
<dbReference type="Gene3D" id="3.30.70.120">
    <property type="match status" value="1"/>
</dbReference>
<accession>A0AAW4X0P6</accession>
<evidence type="ECO:0000313" key="6">
    <source>
        <dbReference type="EMBL" id="MCC3145375.1"/>
    </source>
</evidence>
<dbReference type="PANTHER" id="PTHR13799">
    <property type="entry name" value="NGG1 INTERACTING FACTOR 3"/>
    <property type="match status" value="1"/>
</dbReference>
<dbReference type="GO" id="GO:0046872">
    <property type="term" value="F:metal ion binding"/>
    <property type="evidence" value="ECO:0007669"/>
    <property type="project" value="UniProtKB-UniRule"/>
</dbReference>
<dbReference type="FunFam" id="3.40.1390.30:FF:000001">
    <property type="entry name" value="GTP cyclohydrolase 1 type 2"/>
    <property type="match status" value="1"/>
</dbReference>
<evidence type="ECO:0000313" key="7">
    <source>
        <dbReference type="Proteomes" id="UP001199296"/>
    </source>
</evidence>
<gene>
    <name evidence="6" type="ORF">LJ207_08575</name>
</gene>
<evidence type="ECO:0000256" key="5">
    <source>
        <dbReference type="PIRSR" id="PIRSR602678-1"/>
    </source>
</evidence>
<keyword evidence="3 4" id="KW-0479">Metal-binding</keyword>
<dbReference type="FunFam" id="3.30.70.120:FF:000006">
    <property type="entry name" value="GTP cyclohydrolase 1 type 2 homolog"/>
    <property type="match status" value="1"/>
</dbReference>
<feature type="binding site" evidence="5">
    <location>
        <position position="334"/>
    </location>
    <ligand>
        <name>a divalent metal cation</name>
        <dbReference type="ChEBI" id="CHEBI:60240"/>
        <label>1</label>
    </ligand>
</feature>
<evidence type="ECO:0000256" key="2">
    <source>
        <dbReference type="ARBA" id="ARBA00022112"/>
    </source>
</evidence>
<protein>
    <recommendedName>
        <fullName evidence="2 4">GTP cyclohydrolase 1 type 2 homolog</fullName>
    </recommendedName>
</protein>
<organism evidence="6 7">
    <name type="scientific">Halanaerobium polyolivorans</name>
    <dbReference type="NCBI Taxonomy" id="2886943"/>
    <lineage>
        <taxon>Bacteria</taxon>
        <taxon>Bacillati</taxon>
        <taxon>Bacillota</taxon>
        <taxon>Clostridia</taxon>
        <taxon>Halanaerobiales</taxon>
        <taxon>Halanaerobiaceae</taxon>
        <taxon>Halanaerobium</taxon>
    </lineage>
</organism>
<feature type="binding site" evidence="5">
    <location>
        <position position="330"/>
    </location>
    <ligand>
        <name>a divalent metal cation</name>
        <dbReference type="ChEBI" id="CHEBI:60240"/>
        <label>1</label>
    </ligand>
</feature>